<dbReference type="PRINTS" id="PR00081">
    <property type="entry name" value="GDHRDH"/>
</dbReference>
<comment type="similarity">
    <text evidence="1 4">Belongs to the short-chain dehydrogenases/reductases (SDR) family.</text>
</comment>
<dbReference type="Gene3D" id="3.40.50.720">
    <property type="entry name" value="NAD(P)-binding Rossmann-like Domain"/>
    <property type="match status" value="1"/>
</dbReference>
<dbReference type="eggNOG" id="KOG1208">
    <property type="taxonomic scope" value="Eukaryota"/>
</dbReference>
<keyword evidence="3" id="KW-0560">Oxidoreductase</keyword>
<dbReference type="InterPro" id="IPR002347">
    <property type="entry name" value="SDR_fam"/>
</dbReference>
<dbReference type="RefSeq" id="XP_007310900.1">
    <property type="nucleotide sequence ID" value="XM_007310838.1"/>
</dbReference>
<gene>
    <name evidence="5" type="ORF">STEHIDRAFT_163159</name>
</gene>
<dbReference type="PANTHER" id="PTHR43490">
    <property type="entry name" value="(+)-NEOMENTHOL DEHYDROGENASE"/>
    <property type="match status" value="1"/>
</dbReference>
<proteinExistence type="inferred from homology"/>
<evidence type="ECO:0000313" key="6">
    <source>
        <dbReference type="Proteomes" id="UP000053927"/>
    </source>
</evidence>
<keyword evidence="6" id="KW-1185">Reference proteome</keyword>
<organism evidence="5 6">
    <name type="scientific">Stereum hirsutum (strain FP-91666)</name>
    <name type="common">White-rot fungus</name>
    <dbReference type="NCBI Taxonomy" id="721885"/>
    <lineage>
        <taxon>Eukaryota</taxon>
        <taxon>Fungi</taxon>
        <taxon>Dikarya</taxon>
        <taxon>Basidiomycota</taxon>
        <taxon>Agaricomycotina</taxon>
        <taxon>Agaricomycetes</taxon>
        <taxon>Russulales</taxon>
        <taxon>Stereaceae</taxon>
        <taxon>Stereum</taxon>
    </lineage>
</organism>
<accession>R7RX36</accession>
<dbReference type="Proteomes" id="UP000053927">
    <property type="component" value="Unassembled WGS sequence"/>
</dbReference>
<sequence length="273" mass="29744">MSSPSRVALITGASRKDGLGYTVARQLSLQHNFTVLLGSRFLSPSLDEAFKQLETDGAKHGVFPLQIDVASAESVQKAAKEVEERFGRLDVLVNNAAVGISSARTEHLREYPKLPLRPTEHTRNDFDEVFAVNVYGVVDTINAFAPLLVKSPSPRIVNVTSVAGSLNYASTIPPDDLRAGFMVYSASKAALKMLTIMYSKDLPKLNPAFKINSGSPGFTKTAFNNYLGTRTPDEGAAVMTWLATLPDDGPNSGFYADHPPYSTENGKFREVEW</sequence>
<dbReference type="GO" id="GO:0016491">
    <property type="term" value="F:oxidoreductase activity"/>
    <property type="evidence" value="ECO:0007669"/>
    <property type="project" value="UniProtKB-KW"/>
</dbReference>
<dbReference type="SUPFAM" id="SSF51735">
    <property type="entry name" value="NAD(P)-binding Rossmann-fold domains"/>
    <property type="match status" value="1"/>
</dbReference>
<evidence type="ECO:0000256" key="2">
    <source>
        <dbReference type="ARBA" id="ARBA00022857"/>
    </source>
</evidence>
<name>R7RX36_STEHR</name>
<dbReference type="KEGG" id="shs:STEHIDRAFT_163159"/>
<evidence type="ECO:0000256" key="4">
    <source>
        <dbReference type="RuleBase" id="RU000363"/>
    </source>
</evidence>
<dbReference type="GeneID" id="18802242"/>
<dbReference type="OMA" id="KFREVEW"/>
<evidence type="ECO:0000256" key="1">
    <source>
        <dbReference type="ARBA" id="ARBA00006484"/>
    </source>
</evidence>
<evidence type="ECO:0000256" key="3">
    <source>
        <dbReference type="ARBA" id="ARBA00023002"/>
    </source>
</evidence>
<dbReference type="GO" id="GO:0016020">
    <property type="term" value="C:membrane"/>
    <property type="evidence" value="ECO:0007669"/>
    <property type="project" value="TreeGrafter"/>
</dbReference>
<evidence type="ECO:0000313" key="5">
    <source>
        <dbReference type="EMBL" id="EIM79904.1"/>
    </source>
</evidence>
<protein>
    <submittedName>
        <fullName evidence="5">NAD-P-binding protein</fullName>
    </submittedName>
</protein>
<dbReference type="AlphaFoldDB" id="R7RX36"/>
<dbReference type="PANTHER" id="PTHR43490:SF99">
    <property type="entry name" value="SHORT-CHAIN DEHYDROGENASE_REDUCTASE"/>
    <property type="match status" value="1"/>
</dbReference>
<keyword evidence="2" id="KW-0521">NADP</keyword>
<dbReference type="OrthoDB" id="1933717at2759"/>
<reference evidence="6" key="1">
    <citation type="journal article" date="2012" name="Science">
        <title>The Paleozoic origin of enzymatic lignin decomposition reconstructed from 31 fungal genomes.</title>
        <authorList>
            <person name="Floudas D."/>
            <person name="Binder M."/>
            <person name="Riley R."/>
            <person name="Barry K."/>
            <person name="Blanchette R.A."/>
            <person name="Henrissat B."/>
            <person name="Martinez A.T."/>
            <person name="Otillar R."/>
            <person name="Spatafora J.W."/>
            <person name="Yadav J.S."/>
            <person name="Aerts A."/>
            <person name="Benoit I."/>
            <person name="Boyd A."/>
            <person name="Carlson A."/>
            <person name="Copeland A."/>
            <person name="Coutinho P.M."/>
            <person name="de Vries R.P."/>
            <person name="Ferreira P."/>
            <person name="Findley K."/>
            <person name="Foster B."/>
            <person name="Gaskell J."/>
            <person name="Glotzer D."/>
            <person name="Gorecki P."/>
            <person name="Heitman J."/>
            <person name="Hesse C."/>
            <person name="Hori C."/>
            <person name="Igarashi K."/>
            <person name="Jurgens J.A."/>
            <person name="Kallen N."/>
            <person name="Kersten P."/>
            <person name="Kohler A."/>
            <person name="Kuees U."/>
            <person name="Kumar T.K.A."/>
            <person name="Kuo A."/>
            <person name="LaButti K."/>
            <person name="Larrondo L.F."/>
            <person name="Lindquist E."/>
            <person name="Ling A."/>
            <person name="Lombard V."/>
            <person name="Lucas S."/>
            <person name="Lundell T."/>
            <person name="Martin R."/>
            <person name="McLaughlin D.J."/>
            <person name="Morgenstern I."/>
            <person name="Morin E."/>
            <person name="Murat C."/>
            <person name="Nagy L.G."/>
            <person name="Nolan M."/>
            <person name="Ohm R.A."/>
            <person name="Patyshakuliyeva A."/>
            <person name="Rokas A."/>
            <person name="Ruiz-Duenas F.J."/>
            <person name="Sabat G."/>
            <person name="Salamov A."/>
            <person name="Samejima M."/>
            <person name="Schmutz J."/>
            <person name="Slot J.C."/>
            <person name="St John F."/>
            <person name="Stenlid J."/>
            <person name="Sun H."/>
            <person name="Sun S."/>
            <person name="Syed K."/>
            <person name="Tsang A."/>
            <person name="Wiebenga A."/>
            <person name="Young D."/>
            <person name="Pisabarro A."/>
            <person name="Eastwood D.C."/>
            <person name="Martin F."/>
            <person name="Cullen D."/>
            <person name="Grigoriev I.V."/>
            <person name="Hibbett D.S."/>
        </authorList>
    </citation>
    <scope>NUCLEOTIDE SEQUENCE [LARGE SCALE GENOMIC DNA]</scope>
    <source>
        <strain evidence="6">FP-91666</strain>
    </source>
</reference>
<dbReference type="PRINTS" id="PR00080">
    <property type="entry name" value="SDRFAMILY"/>
</dbReference>
<dbReference type="Pfam" id="PF00106">
    <property type="entry name" value="adh_short"/>
    <property type="match status" value="1"/>
</dbReference>
<dbReference type="InterPro" id="IPR036291">
    <property type="entry name" value="NAD(P)-bd_dom_sf"/>
</dbReference>
<dbReference type="EMBL" id="JH687400">
    <property type="protein sequence ID" value="EIM79904.1"/>
    <property type="molecule type" value="Genomic_DNA"/>
</dbReference>